<evidence type="ECO:0000256" key="1">
    <source>
        <dbReference type="ARBA" id="ARBA00004651"/>
    </source>
</evidence>
<keyword evidence="3" id="KW-0813">Transport</keyword>
<dbReference type="RefSeq" id="WP_216940404.1">
    <property type="nucleotide sequence ID" value="NZ_CP077062.1"/>
</dbReference>
<feature type="transmembrane region" description="Helical" evidence="12">
    <location>
        <begin position="165"/>
        <end position="186"/>
    </location>
</feature>
<name>A0A975SZL9_9ACTN</name>
<comment type="subcellular location">
    <subcellularLocation>
        <location evidence="1">Cell membrane</location>
        <topology evidence="1">Multi-pass membrane protein</topology>
    </subcellularLocation>
</comment>
<evidence type="ECO:0000256" key="2">
    <source>
        <dbReference type="ARBA" id="ARBA00009819"/>
    </source>
</evidence>
<dbReference type="Pfam" id="PF01654">
    <property type="entry name" value="Cyt_bd_oxida_I"/>
    <property type="match status" value="1"/>
</dbReference>
<keyword evidence="11 12" id="KW-0472">Membrane</keyword>
<protein>
    <submittedName>
        <fullName evidence="13">Cytochrome ubiquinol oxidase subunit I</fullName>
    </submittedName>
</protein>
<dbReference type="AlphaFoldDB" id="A0A975SZL9"/>
<keyword evidence="14" id="KW-1185">Reference proteome</keyword>
<dbReference type="GO" id="GO:0016682">
    <property type="term" value="F:oxidoreductase activity, acting on diphenols and related substances as donors, oxygen as acceptor"/>
    <property type="evidence" value="ECO:0007669"/>
    <property type="project" value="TreeGrafter"/>
</dbReference>
<dbReference type="InterPro" id="IPR002585">
    <property type="entry name" value="Cyt-d_ubiquinol_oxidase_su_1"/>
</dbReference>
<dbReference type="Proteomes" id="UP000683575">
    <property type="component" value="Chromosome"/>
</dbReference>
<evidence type="ECO:0000256" key="3">
    <source>
        <dbReference type="ARBA" id="ARBA00022448"/>
    </source>
</evidence>
<dbReference type="GO" id="GO:0046872">
    <property type="term" value="F:metal ion binding"/>
    <property type="evidence" value="ECO:0007669"/>
    <property type="project" value="UniProtKB-KW"/>
</dbReference>
<dbReference type="GO" id="GO:0019646">
    <property type="term" value="P:aerobic electron transport chain"/>
    <property type="evidence" value="ECO:0007669"/>
    <property type="project" value="InterPro"/>
</dbReference>
<keyword evidence="4" id="KW-1003">Cell membrane</keyword>
<sequence>MVDVDPWGVIFNKAMPLEAAHMVVAAYLVGGFLISSVYAAGMLRGRTDRYHRLGFVIPFTVAAIATPLQMGVGDTLARWVYDEQPVKFAAIELVPHTGSHVPETLLGHLNPNGTVSGGVPIAGMASWLSDPSTGTSTVVQGLDSVPAGTRPSVAETNLVHLGWDVMVGLGTLLFLLSAWYAAGWLFRRRMPDGRWFLRAASCAGVLAVVTMEAGWVVTEVGRQPWIVYDLMKVEDAATANAGVWVTFVAVVLLYVALGVTTIMVLRSMSRRFRRGGGFVDHDVPYGPAGTDPPETVEPVP</sequence>
<proteinExistence type="inferred from homology"/>
<evidence type="ECO:0000256" key="4">
    <source>
        <dbReference type="ARBA" id="ARBA00022475"/>
    </source>
</evidence>
<keyword evidence="9 12" id="KW-1133">Transmembrane helix</keyword>
<comment type="similarity">
    <text evidence="2">Belongs to the cytochrome ubiquinol oxidase subunit 1 family.</text>
</comment>
<feature type="transmembrane region" description="Helical" evidence="12">
    <location>
        <begin position="195"/>
        <end position="217"/>
    </location>
</feature>
<feature type="transmembrane region" description="Helical" evidence="12">
    <location>
        <begin position="237"/>
        <end position="265"/>
    </location>
</feature>
<accession>A0A975SZL9</accession>
<dbReference type="GO" id="GO:0009055">
    <property type="term" value="F:electron transfer activity"/>
    <property type="evidence" value="ECO:0007669"/>
    <property type="project" value="InterPro"/>
</dbReference>
<keyword evidence="6 12" id="KW-0812">Transmembrane</keyword>
<evidence type="ECO:0000256" key="9">
    <source>
        <dbReference type="ARBA" id="ARBA00022989"/>
    </source>
</evidence>
<evidence type="ECO:0000256" key="8">
    <source>
        <dbReference type="ARBA" id="ARBA00022982"/>
    </source>
</evidence>
<dbReference type="GO" id="GO:0020037">
    <property type="term" value="F:heme binding"/>
    <property type="evidence" value="ECO:0007669"/>
    <property type="project" value="TreeGrafter"/>
</dbReference>
<gene>
    <name evidence="13" type="ORF">KRR39_02320</name>
</gene>
<dbReference type="PANTHER" id="PTHR30365:SF14">
    <property type="entry name" value="CYTOCHROME BD MENAQUINOL OXIDASE SUBUNIT I-RELATED"/>
    <property type="match status" value="1"/>
</dbReference>
<reference evidence="13" key="1">
    <citation type="submission" date="2021-06" db="EMBL/GenBank/DDBJ databases">
        <title>Complete genome sequence of Nocardioides sp. G188.</title>
        <authorList>
            <person name="Im W.-T."/>
        </authorList>
    </citation>
    <scope>NUCLEOTIDE SEQUENCE</scope>
    <source>
        <strain evidence="13">G188</strain>
    </source>
</reference>
<evidence type="ECO:0000313" key="13">
    <source>
        <dbReference type="EMBL" id="QWZ08712.1"/>
    </source>
</evidence>
<evidence type="ECO:0000256" key="10">
    <source>
        <dbReference type="ARBA" id="ARBA00023004"/>
    </source>
</evidence>
<keyword evidence="5" id="KW-0349">Heme</keyword>
<evidence type="ECO:0000256" key="7">
    <source>
        <dbReference type="ARBA" id="ARBA00022723"/>
    </source>
</evidence>
<keyword evidence="7" id="KW-0479">Metal-binding</keyword>
<keyword evidence="10" id="KW-0408">Iron</keyword>
<keyword evidence="8" id="KW-0249">Electron transport</keyword>
<dbReference type="EMBL" id="CP077062">
    <property type="protein sequence ID" value="QWZ08712.1"/>
    <property type="molecule type" value="Genomic_DNA"/>
</dbReference>
<evidence type="ECO:0000256" key="5">
    <source>
        <dbReference type="ARBA" id="ARBA00022617"/>
    </source>
</evidence>
<dbReference type="PANTHER" id="PTHR30365">
    <property type="entry name" value="CYTOCHROME D UBIQUINOL OXIDASE"/>
    <property type="match status" value="1"/>
</dbReference>
<feature type="transmembrane region" description="Helical" evidence="12">
    <location>
        <begin position="53"/>
        <end position="72"/>
    </location>
</feature>
<dbReference type="KEGG" id="nps:KRR39_02320"/>
<evidence type="ECO:0000313" key="14">
    <source>
        <dbReference type="Proteomes" id="UP000683575"/>
    </source>
</evidence>
<evidence type="ECO:0000256" key="11">
    <source>
        <dbReference type="ARBA" id="ARBA00023136"/>
    </source>
</evidence>
<organism evidence="13 14">
    <name type="scientific">Nocardioides panacis</name>
    <dbReference type="NCBI Taxonomy" id="2849501"/>
    <lineage>
        <taxon>Bacteria</taxon>
        <taxon>Bacillati</taxon>
        <taxon>Actinomycetota</taxon>
        <taxon>Actinomycetes</taxon>
        <taxon>Propionibacteriales</taxon>
        <taxon>Nocardioidaceae</taxon>
        <taxon>Nocardioides</taxon>
    </lineage>
</organism>
<dbReference type="GO" id="GO:0070069">
    <property type="term" value="C:cytochrome complex"/>
    <property type="evidence" value="ECO:0007669"/>
    <property type="project" value="InterPro"/>
</dbReference>
<dbReference type="GO" id="GO:0005886">
    <property type="term" value="C:plasma membrane"/>
    <property type="evidence" value="ECO:0007669"/>
    <property type="project" value="UniProtKB-SubCell"/>
</dbReference>
<evidence type="ECO:0000256" key="12">
    <source>
        <dbReference type="SAM" id="Phobius"/>
    </source>
</evidence>
<evidence type="ECO:0000256" key="6">
    <source>
        <dbReference type="ARBA" id="ARBA00022692"/>
    </source>
</evidence>
<feature type="transmembrane region" description="Helical" evidence="12">
    <location>
        <begin position="20"/>
        <end position="41"/>
    </location>
</feature>